<name>A0A7S4BMN7_CHRCT</name>
<gene>
    <name evidence="2" type="ORF">PCAR00345_LOCUS23376</name>
</gene>
<keyword evidence="1" id="KW-0732">Signal</keyword>
<dbReference type="Gene3D" id="2.60.120.620">
    <property type="entry name" value="q2cbj1_9rhob like domain"/>
    <property type="match status" value="1"/>
</dbReference>
<evidence type="ECO:0008006" key="3">
    <source>
        <dbReference type="Google" id="ProtNLM"/>
    </source>
</evidence>
<dbReference type="SUPFAM" id="SSF51182">
    <property type="entry name" value="RmlC-like cupins"/>
    <property type="match status" value="1"/>
</dbReference>
<proteinExistence type="predicted"/>
<protein>
    <recommendedName>
        <fullName evidence="3">Cupin type-1 domain-containing protein</fullName>
    </recommendedName>
</protein>
<dbReference type="Gene3D" id="2.60.120.10">
    <property type="entry name" value="Jelly Rolls"/>
    <property type="match status" value="1"/>
</dbReference>
<dbReference type="InterPro" id="IPR014710">
    <property type="entry name" value="RmlC-like_jellyroll"/>
</dbReference>
<dbReference type="InterPro" id="IPR011051">
    <property type="entry name" value="RmlC_Cupin_sf"/>
</dbReference>
<organism evidence="2">
    <name type="scientific">Chrysotila carterae</name>
    <name type="common">Marine alga</name>
    <name type="synonym">Syracosphaera carterae</name>
    <dbReference type="NCBI Taxonomy" id="13221"/>
    <lineage>
        <taxon>Eukaryota</taxon>
        <taxon>Haptista</taxon>
        <taxon>Haptophyta</taxon>
        <taxon>Prymnesiophyceae</taxon>
        <taxon>Isochrysidales</taxon>
        <taxon>Isochrysidaceae</taxon>
        <taxon>Chrysotila</taxon>
    </lineage>
</organism>
<accession>A0A7S4BMN7</accession>
<feature type="chain" id="PRO_5031398949" description="Cupin type-1 domain-containing protein" evidence="1">
    <location>
        <begin position="22"/>
        <end position="661"/>
    </location>
</feature>
<dbReference type="EMBL" id="HBIZ01036672">
    <property type="protein sequence ID" value="CAE0770764.1"/>
    <property type="molecule type" value="Transcribed_RNA"/>
</dbReference>
<sequence>MIYTQAAVLAISSLLLNSAFAVPVKGKFAFDTHNTAAPVVLSKGSSNPQDEGVDGPFPVTTNGVHECVAEWNRVQSEWETEGLIAKPYPKSAHIFVEGCRKIAMQPALLDAARRLIGEDDIMVATMSVLVKPPQWEHRWHTDVENTIDNLRCKDKSWTAWVPVENTGPDSTLYMVTHTHQANEFAHTVLAKQCKTCDPADKPKMPSLVERGRQLEATAHARGWSDATFVQLAAMDNNAWLFRGATWHSSINKSDKTRLALQMHYMPSYCAFREDEKHMTEPPVITETGPRPPGIEAVMPAVIPVLGKASPTVSSTGTGWFRNNWMLPDEPEPAVVDATFDRTPVRVEYALKYDMQHPETLHGKFSKLMHNLNESSWADTMCTVKAGVDASKGIVDATKCKAKQTNGHTDLLRVMEYHTSKLLQNNAAHEMRTHEELELVYMLKGTLRISLRQEGKHPKVVYRRMLDEGDLAYYPGWQPHGLVSVEHPQAVYLAIRYIGHASVKPAPNGRPLSSLERPFFWLGVNKETLETKEFKDSGSVITRVTDGAQPLLSSSSFVDFTDPTSDQLIIVTRGTIESGDGKQWEGPATIFIPTGLKTSLRSVSPTTIPRVVRIIISPLPGASTASRRLALPGANAKVDAAKIENKEARRAIKKLARTNVRN</sequence>
<dbReference type="CDD" id="cd02209">
    <property type="entry name" value="cupin_XRE_C"/>
    <property type="match status" value="1"/>
</dbReference>
<feature type="signal peptide" evidence="1">
    <location>
        <begin position="1"/>
        <end position="21"/>
    </location>
</feature>
<evidence type="ECO:0000256" key="1">
    <source>
        <dbReference type="SAM" id="SignalP"/>
    </source>
</evidence>
<evidence type="ECO:0000313" key="2">
    <source>
        <dbReference type="EMBL" id="CAE0770764.1"/>
    </source>
</evidence>
<dbReference type="AlphaFoldDB" id="A0A7S4BMN7"/>
<reference evidence="2" key="1">
    <citation type="submission" date="2021-01" db="EMBL/GenBank/DDBJ databases">
        <authorList>
            <person name="Corre E."/>
            <person name="Pelletier E."/>
            <person name="Niang G."/>
            <person name="Scheremetjew M."/>
            <person name="Finn R."/>
            <person name="Kale V."/>
            <person name="Holt S."/>
            <person name="Cochrane G."/>
            <person name="Meng A."/>
            <person name="Brown T."/>
            <person name="Cohen L."/>
        </authorList>
    </citation>
    <scope>NUCLEOTIDE SEQUENCE</scope>
    <source>
        <strain evidence="2">CCMP645</strain>
    </source>
</reference>
<dbReference type="SUPFAM" id="SSF51197">
    <property type="entry name" value="Clavaminate synthase-like"/>
    <property type="match status" value="1"/>
</dbReference>